<feature type="transmembrane region" description="Helical" evidence="8">
    <location>
        <begin position="441"/>
        <end position="460"/>
    </location>
</feature>
<name>A0A2T0LL19_9PSEU</name>
<dbReference type="SUPFAM" id="SSF103473">
    <property type="entry name" value="MFS general substrate transporter"/>
    <property type="match status" value="1"/>
</dbReference>
<dbReference type="InterPro" id="IPR020846">
    <property type="entry name" value="MFS_dom"/>
</dbReference>
<feature type="transmembrane region" description="Helical" evidence="8">
    <location>
        <begin position="408"/>
        <end position="429"/>
    </location>
</feature>
<keyword evidence="5 8" id="KW-1133">Transmembrane helix</keyword>
<dbReference type="PANTHER" id="PTHR42718:SF46">
    <property type="entry name" value="BLR6921 PROTEIN"/>
    <property type="match status" value="1"/>
</dbReference>
<dbReference type="Gene3D" id="1.20.1250.20">
    <property type="entry name" value="MFS general substrate transporter like domains"/>
    <property type="match status" value="1"/>
</dbReference>
<evidence type="ECO:0000256" key="1">
    <source>
        <dbReference type="ARBA" id="ARBA00004651"/>
    </source>
</evidence>
<sequence>MPERGVLRGRTAALLLITAVELVVFLDTTVVNIALPAIGADLALREGELGWVTNAYLLAFGGFLVAGGRASDLFGPRRAFAAGLIVFTVASAVAGLATQAWLLVGARALQGLGAAVVVPAQLALLRVTFPEPAAHRRAFGVWSAMGAAGAAIGTAAGGLLTQGLGWPAIFLVNVPVGAVALAFVTRLLPADAARPRPSARHFDLAGAVTGTIALLLVGYAVGALADPGTRTLAWILLGAGAAGLAGFVAIEARAAEPLLPLRLFRIREVSVSTAVNALVGAAHVPAFALLALYLQDTQGYSPTESGLAVLPVALVSIAASRTVIPAALERLGARGTLAAGLALQAVALAWFARLPVESGYLADVLPGTLVFGIGLPAAFVGVTVPAVTAVAETDTGVAAGIVNTAQRVGSGLGVTAVLLLAATVAETAGGGPAARVDGLRSGFAAAALLAAAGGALALTLPRRARGDGGPGRDQATPPPEDDRVRTRP</sequence>
<dbReference type="InterPro" id="IPR036259">
    <property type="entry name" value="MFS_trans_sf"/>
</dbReference>
<feature type="transmembrane region" description="Helical" evidence="8">
    <location>
        <begin position="49"/>
        <end position="67"/>
    </location>
</feature>
<feature type="transmembrane region" description="Helical" evidence="8">
    <location>
        <begin position="108"/>
        <end position="127"/>
    </location>
</feature>
<evidence type="ECO:0000256" key="4">
    <source>
        <dbReference type="ARBA" id="ARBA00022692"/>
    </source>
</evidence>
<keyword evidence="3" id="KW-1003">Cell membrane</keyword>
<feature type="transmembrane region" description="Helical" evidence="8">
    <location>
        <begin position="331"/>
        <end position="352"/>
    </location>
</feature>
<organism evidence="10 11">
    <name type="scientific">Prauserella shujinwangii</name>
    <dbReference type="NCBI Taxonomy" id="1453103"/>
    <lineage>
        <taxon>Bacteria</taxon>
        <taxon>Bacillati</taxon>
        <taxon>Actinomycetota</taxon>
        <taxon>Actinomycetes</taxon>
        <taxon>Pseudonocardiales</taxon>
        <taxon>Pseudonocardiaceae</taxon>
        <taxon>Prauserella</taxon>
    </lineage>
</organism>
<dbReference type="CDD" id="cd17321">
    <property type="entry name" value="MFS_MMR_MDR_like"/>
    <property type="match status" value="1"/>
</dbReference>
<accession>A0A2T0LL19</accession>
<dbReference type="RefSeq" id="WP_106182226.1">
    <property type="nucleotide sequence ID" value="NZ_PVNH01000014.1"/>
</dbReference>
<feature type="region of interest" description="Disordered" evidence="7">
    <location>
        <begin position="461"/>
        <end position="488"/>
    </location>
</feature>
<evidence type="ECO:0000313" key="10">
    <source>
        <dbReference type="EMBL" id="PRX43645.1"/>
    </source>
</evidence>
<keyword evidence="6 8" id="KW-0472">Membrane</keyword>
<feature type="transmembrane region" description="Helical" evidence="8">
    <location>
        <begin position="204"/>
        <end position="225"/>
    </location>
</feature>
<protein>
    <submittedName>
        <fullName evidence="10">EmrB/QacA subfamily drug resistance transporter</fullName>
    </submittedName>
</protein>
<proteinExistence type="predicted"/>
<dbReference type="Pfam" id="PF07690">
    <property type="entry name" value="MFS_1"/>
    <property type="match status" value="1"/>
</dbReference>
<comment type="subcellular location">
    <subcellularLocation>
        <location evidence="1">Cell membrane</location>
        <topology evidence="1">Multi-pass membrane protein</topology>
    </subcellularLocation>
</comment>
<evidence type="ECO:0000313" key="11">
    <source>
        <dbReference type="Proteomes" id="UP000238362"/>
    </source>
</evidence>
<dbReference type="GO" id="GO:0005886">
    <property type="term" value="C:plasma membrane"/>
    <property type="evidence" value="ECO:0007669"/>
    <property type="project" value="UniProtKB-SubCell"/>
</dbReference>
<feature type="transmembrane region" description="Helical" evidence="8">
    <location>
        <begin position="364"/>
        <end position="387"/>
    </location>
</feature>
<dbReference type="Gene3D" id="1.20.1720.10">
    <property type="entry name" value="Multidrug resistance protein D"/>
    <property type="match status" value="1"/>
</dbReference>
<keyword evidence="11" id="KW-1185">Reference proteome</keyword>
<evidence type="ECO:0000259" key="9">
    <source>
        <dbReference type="PROSITE" id="PS50850"/>
    </source>
</evidence>
<feature type="transmembrane region" description="Helical" evidence="8">
    <location>
        <begin position="231"/>
        <end position="250"/>
    </location>
</feature>
<dbReference type="PANTHER" id="PTHR42718">
    <property type="entry name" value="MAJOR FACILITATOR SUPERFAMILY MULTIDRUG TRANSPORTER MFSC"/>
    <property type="match status" value="1"/>
</dbReference>
<evidence type="ECO:0000256" key="6">
    <source>
        <dbReference type="ARBA" id="ARBA00023136"/>
    </source>
</evidence>
<feature type="domain" description="Major facilitator superfamily (MFS) profile" evidence="9">
    <location>
        <begin position="13"/>
        <end position="465"/>
    </location>
</feature>
<evidence type="ECO:0000256" key="2">
    <source>
        <dbReference type="ARBA" id="ARBA00022448"/>
    </source>
</evidence>
<dbReference type="Proteomes" id="UP000238362">
    <property type="component" value="Unassembled WGS sequence"/>
</dbReference>
<feature type="transmembrane region" description="Helical" evidence="8">
    <location>
        <begin position="12"/>
        <end position="37"/>
    </location>
</feature>
<feature type="transmembrane region" description="Helical" evidence="8">
    <location>
        <begin position="306"/>
        <end position="324"/>
    </location>
</feature>
<feature type="transmembrane region" description="Helical" evidence="8">
    <location>
        <begin position="79"/>
        <end position="102"/>
    </location>
</feature>
<dbReference type="EMBL" id="PVNH01000014">
    <property type="protein sequence ID" value="PRX43645.1"/>
    <property type="molecule type" value="Genomic_DNA"/>
</dbReference>
<keyword evidence="2" id="KW-0813">Transport</keyword>
<gene>
    <name evidence="10" type="ORF">B0I33_114106</name>
</gene>
<dbReference type="AlphaFoldDB" id="A0A2T0LL19"/>
<feature type="transmembrane region" description="Helical" evidence="8">
    <location>
        <begin position="271"/>
        <end position="294"/>
    </location>
</feature>
<evidence type="ECO:0000256" key="5">
    <source>
        <dbReference type="ARBA" id="ARBA00022989"/>
    </source>
</evidence>
<dbReference type="InterPro" id="IPR011701">
    <property type="entry name" value="MFS"/>
</dbReference>
<evidence type="ECO:0000256" key="8">
    <source>
        <dbReference type="SAM" id="Phobius"/>
    </source>
</evidence>
<dbReference type="OrthoDB" id="9807274at2"/>
<reference evidence="10 11" key="1">
    <citation type="submission" date="2018-03" db="EMBL/GenBank/DDBJ databases">
        <title>Genomic Encyclopedia of Type Strains, Phase III (KMG-III): the genomes of soil and plant-associated and newly described type strains.</title>
        <authorList>
            <person name="Whitman W."/>
        </authorList>
    </citation>
    <scope>NUCLEOTIDE SEQUENCE [LARGE SCALE GENOMIC DNA]</scope>
    <source>
        <strain evidence="10 11">CGMCC 4.7125</strain>
    </source>
</reference>
<keyword evidence="4 8" id="KW-0812">Transmembrane</keyword>
<feature type="transmembrane region" description="Helical" evidence="8">
    <location>
        <begin position="139"/>
        <end position="160"/>
    </location>
</feature>
<evidence type="ECO:0000256" key="7">
    <source>
        <dbReference type="SAM" id="MobiDB-lite"/>
    </source>
</evidence>
<dbReference type="GO" id="GO:0022857">
    <property type="term" value="F:transmembrane transporter activity"/>
    <property type="evidence" value="ECO:0007669"/>
    <property type="project" value="InterPro"/>
</dbReference>
<dbReference type="PROSITE" id="PS50850">
    <property type="entry name" value="MFS"/>
    <property type="match status" value="1"/>
</dbReference>
<feature type="transmembrane region" description="Helical" evidence="8">
    <location>
        <begin position="166"/>
        <end position="184"/>
    </location>
</feature>
<comment type="caution">
    <text evidence="10">The sequence shown here is derived from an EMBL/GenBank/DDBJ whole genome shotgun (WGS) entry which is preliminary data.</text>
</comment>
<evidence type="ECO:0000256" key="3">
    <source>
        <dbReference type="ARBA" id="ARBA00022475"/>
    </source>
</evidence>